<sequence>MFLIYSDSPKKTAPRYFVGSSFVASTRRQLQRHPNEQSSYSRTMCLELEFYSPLRQTGSLADLAGCDLHICKD</sequence>
<dbReference type="RefSeq" id="XP_009176965.1">
    <property type="nucleotide sequence ID" value="XM_009178701.1"/>
</dbReference>
<accession>A0A074Z7T1</accession>
<organism evidence="1 2">
    <name type="scientific">Opisthorchis viverrini</name>
    <name type="common">Southeast Asian liver fluke</name>
    <dbReference type="NCBI Taxonomy" id="6198"/>
    <lineage>
        <taxon>Eukaryota</taxon>
        <taxon>Metazoa</taxon>
        <taxon>Spiralia</taxon>
        <taxon>Lophotrochozoa</taxon>
        <taxon>Platyhelminthes</taxon>
        <taxon>Trematoda</taxon>
        <taxon>Digenea</taxon>
        <taxon>Opisthorchiida</taxon>
        <taxon>Opisthorchiata</taxon>
        <taxon>Opisthorchiidae</taxon>
        <taxon>Opisthorchis</taxon>
    </lineage>
</organism>
<dbReference type="CTD" id="20326055"/>
<evidence type="ECO:0000313" key="1">
    <source>
        <dbReference type="EMBL" id="KER19290.1"/>
    </source>
</evidence>
<dbReference type="Proteomes" id="UP000054324">
    <property type="component" value="Unassembled WGS sequence"/>
</dbReference>
<dbReference type="GeneID" id="20326055"/>
<dbReference type="KEGG" id="ovi:T265_11887"/>
<reference evidence="1 2" key="1">
    <citation type="submission" date="2013-11" db="EMBL/GenBank/DDBJ databases">
        <title>Opisthorchis viverrini - life in the bile duct.</title>
        <authorList>
            <person name="Young N.D."/>
            <person name="Nagarajan N."/>
            <person name="Lin S.J."/>
            <person name="Korhonen P.K."/>
            <person name="Jex A.R."/>
            <person name="Hall R.S."/>
            <person name="Safavi-Hemami H."/>
            <person name="Kaewkong W."/>
            <person name="Bertrand D."/>
            <person name="Gao S."/>
            <person name="Seet Q."/>
            <person name="Wongkham S."/>
            <person name="Teh B.T."/>
            <person name="Wongkham C."/>
            <person name="Intapan P.M."/>
            <person name="Maleewong W."/>
            <person name="Yang X."/>
            <person name="Hu M."/>
            <person name="Wang Z."/>
            <person name="Hofmann A."/>
            <person name="Sternberg P.W."/>
            <person name="Tan P."/>
            <person name="Wang J."/>
            <person name="Gasser R.B."/>
        </authorList>
    </citation>
    <scope>NUCLEOTIDE SEQUENCE [LARGE SCALE GENOMIC DNA]</scope>
</reference>
<gene>
    <name evidence="1" type="ORF">T265_11887</name>
</gene>
<proteinExistence type="predicted"/>
<protein>
    <submittedName>
        <fullName evidence="1">Uncharacterized protein</fullName>
    </submittedName>
</protein>
<evidence type="ECO:0000313" key="2">
    <source>
        <dbReference type="Proteomes" id="UP000054324"/>
    </source>
</evidence>
<dbReference type="EMBL" id="KL597257">
    <property type="protein sequence ID" value="KER19290.1"/>
    <property type="molecule type" value="Genomic_DNA"/>
</dbReference>
<keyword evidence="2" id="KW-1185">Reference proteome</keyword>
<dbReference type="AlphaFoldDB" id="A0A074Z7T1"/>
<name>A0A074Z7T1_OPIVI</name>